<evidence type="ECO:0000256" key="1">
    <source>
        <dbReference type="SAM" id="MobiDB-lite"/>
    </source>
</evidence>
<feature type="region of interest" description="Disordered" evidence="1">
    <location>
        <begin position="314"/>
        <end position="338"/>
    </location>
</feature>
<proteinExistence type="predicted"/>
<comment type="caution">
    <text evidence="2">The sequence shown here is derived from an EMBL/GenBank/DDBJ whole genome shotgun (WGS) entry which is preliminary data.</text>
</comment>
<reference evidence="2 3" key="1">
    <citation type="submission" date="2020-09" db="EMBL/GenBank/DDBJ databases">
        <title>De no assembly of potato wild relative species, Solanum commersonii.</title>
        <authorList>
            <person name="Cho K."/>
        </authorList>
    </citation>
    <scope>NUCLEOTIDE SEQUENCE [LARGE SCALE GENOMIC DNA]</scope>
    <source>
        <strain evidence="2">LZ3.2</strain>
        <tissue evidence="2">Leaf</tissue>
    </source>
</reference>
<evidence type="ECO:0000313" key="2">
    <source>
        <dbReference type="EMBL" id="KAG5632717.1"/>
    </source>
</evidence>
<protein>
    <submittedName>
        <fullName evidence="2">Uncharacterized protein</fullName>
    </submittedName>
</protein>
<gene>
    <name evidence="2" type="ORF">H5410_004434</name>
</gene>
<accession>A0A9J6B7D0</accession>
<dbReference type="OrthoDB" id="10693506at2759"/>
<dbReference type="Proteomes" id="UP000824120">
    <property type="component" value="Chromosome 1"/>
</dbReference>
<evidence type="ECO:0000313" key="3">
    <source>
        <dbReference type="Proteomes" id="UP000824120"/>
    </source>
</evidence>
<keyword evidence="3" id="KW-1185">Reference proteome</keyword>
<sequence length="338" mass="39542">MALQKLQKSFLDDYNRIEAYANELRLSNLDSDIVINSSNDGLEQGLRPYIVLDEIFLKGQCKGQLLTAWSTYEENSKYYLSAFGALSKNVVKNSLRYPPNLDTICKNQIRQDNLKNQDNEEVREKEENASKWTTNYSLKCMQFFIAYMKIAQLYNVDFNGDLEYEVSEGEDRHLSGEKMYIKEAYLMTYRAKLMHTKDQKNTVIKRAGEWTHSRKETKMTCSKRRTKNVEEKLEAEMRKKMKKKLKKKKFKSKSYPNIRPQVIYENVTKLKVRMNQLRSNINRVISLRGDRAEISEPTDLSYPLSSLEKNKKLSLATSGERERMGKLKTKKANGRSQI</sequence>
<feature type="compositionally biased region" description="Basic residues" evidence="1">
    <location>
        <begin position="326"/>
        <end position="338"/>
    </location>
</feature>
<dbReference type="AlphaFoldDB" id="A0A9J6B7D0"/>
<organism evidence="2 3">
    <name type="scientific">Solanum commersonii</name>
    <name type="common">Commerson's wild potato</name>
    <name type="synonym">Commerson's nightshade</name>
    <dbReference type="NCBI Taxonomy" id="4109"/>
    <lineage>
        <taxon>Eukaryota</taxon>
        <taxon>Viridiplantae</taxon>
        <taxon>Streptophyta</taxon>
        <taxon>Embryophyta</taxon>
        <taxon>Tracheophyta</taxon>
        <taxon>Spermatophyta</taxon>
        <taxon>Magnoliopsida</taxon>
        <taxon>eudicotyledons</taxon>
        <taxon>Gunneridae</taxon>
        <taxon>Pentapetalae</taxon>
        <taxon>asterids</taxon>
        <taxon>lamiids</taxon>
        <taxon>Solanales</taxon>
        <taxon>Solanaceae</taxon>
        <taxon>Solanoideae</taxon>
        <taxon>Solaneae</taxon>
        <taxon>Solanum</taxon>
    </lineage>
</organism>
<dbReference type="EMBL" id="JACXVP010000001">
    <property type="protein sequence ID" value="KAG5632717.1"/>
    <property type="molecule type" value="Genomic_DNA"/>
</dbReference>
<name>A0A9J6B7D0_SOLCO</name>